<comment type="catalytic activity">
    <reaction evidence="10 11">
        <text>RNA(n) + a ribonucleoside 5'-triphosphate = RNA(n+1) + diphosphate</text>
        <dbReference type="Rhea" id="RHEA:21248"/>
        <dbReference type="Rhea" id="RHEA-COMP:14527"/>
        <dbReference type="Rhea" id="RHEA-COMP:17342"/>
        <dbReference type="ChEBI" id="CHEBI:33019"/>
        <dbReference type="ChEBI" id="CHEBI:61557"/>
        <dbReference type="ChEBI" id="CHEBI:140395"/>
        <dbReference type="EC" id="2.7.7.6"/>
    </reaction>
</comment>
<comment type="similarity">
    <text evidence="2 11">Belongs to the RNA polymerase beta' chain family.</text>
</comment>
<evidence type="ECO:0000256" key="10">
    <source>
        <dbReference type="ARBA" id="ARBA00048552"/>
    </source>
</evidence>
<reference evidence="14" key="1">
    <citation type="submission" date="2016-06" db="EMBL/GenBank/DDBJ databases">
        <title>Parallel loss of symbiosis genes in relatives of nitrogen-fixing non-legume Parasponia.</title>
        <authorList>
            <person name="Van Velzen R."/>
            <person name="Holmer R."/>
            <person name="Bu F."/>
            <person name="Rutten L."/>
            <person name="Van Zeijl A."/>
            <person name="Liu W."/>
            <person name="Santuari L."/>
            <person name="Cao Q."/>
            <person name="Sharma T."/>
            <person name="Shen D."/>
            <person name="Roswanjaya Y."/>
            <person name="Wardhani T."/>
            <person name="Kalhor M.S."/>
            <person name="Jansen J."/>
            <person name="Van den Hoogen J."/>
            <person name="Gungor B."/>
            <person name="Hartog M."/>
            <person name="Hontelez J."/>
            <person name="Verver J."/>
            <person name="Yang W.-C."/>
            <person name="Schijlen E."/>
            <person name="Repin R."/>
            <person name="Schilthuizen M."/>
            <person name="Schranz E."/>
            <person name="Heidstra R."/>
            <person name="Miyata K."/>
            <person name="Fedorova E."/>
            <person name="Kohlen W."/>
            <person name="Bisseling T."/>
            <person name="Smit S."/>
            <person name="Geurts R."/>
        </authorList>
    </citation>
    <scope>NUCLEOTIDE SEQUENCE [LARGE SCALE GENOMIC DNA]</scope>
    <source>
        <strain evidence="14">cv. RG33-2</strain>
    </source>
</reference>
<comment type="caution">
    <text evidence="13">The sequence shown here is derived from an EMBL/GenBank/DDBJ whole genome shotgun (WGS) entry which is preliminary data.</text>
</comment>
<dbReference type="GO" id="GO:0005634">
    <property type="term" value="C:nucleus"/>
    <property type="evidence" value="ECO:0007669"/>
    <property type="project" value="UniProtKB-SubCell"/>
</dbReference>
<dbReference type="Gene3D" id="1.10.274.100">
    <property type="entry name" value="RNA polymerase Rpb1, domain 3"/>
    <property type="match status" value="1"/>
</dbReference>
<evidence type="ECO:0000256" key="7">
    <source>
        <dbReference type="ARBA" id="ARBA00022833"/>
    </source>
</evidence>
<evidence type="ECO:0000256" key="1">
    <source>
        <dbReference type="ARBA" id="ARBA00004123"/>
    </source>
</evidence>
<dbReference type="InterPro" id="IPR000722">
    <property type="entry name" value="RNA_pol_asu"/>
</dbReference>
<evidence type="ECO:0000256" key="11">
    <source>
        <dbReference type="RuleBase" id="RU004279"/>
    </source>
</evidence>
<keyword evidence="5 11" id="KW-0548">Nucleotidyltransferase</keyword>
<evidence type="ECO:0000256" key="5">
    <source>
        <dbReference type="ARBA" id="ARBA00022695"/>
    </source>
</evidence>
<dbReference type="FunFam" id="2.40.40.20:FF:000019">
    <property type="entry name" value="DNA-directed RNA polymerase II subunit RPB1"/>
    <property type="match status" value="1"/>
</dbReference>
<dbReference type="InterPro" id="IPR006592">
    <property type="entry name" value="RNA_pol_N"/>
</dbReference>
<dbReference type="InterPro" id="IPR007066">
    <property type="entry name" value="RNA_pol_Rpb1_3"/>
</dbReference>
<feature type="domain" description="RNA polymerase N-terminal" evidence="12">
    <location>
        <begin position="1"/>
        <end position="256"/>
    </location>
</feature>
<dbReference type="InterPro" id="IPR042102">
    <property type="entry name" value="RNA_pol_Rpb1_3_sf"/>
</dbReference>
<dbReference type="GO" id="GO:0046872">
    <property type="term" value="F:metal ion binding"/>
    <property type="evidence" value="ECO:0007669"/>
    <property type="project" value="UniProtKB-KW"/>
</dbReference>
<evidence type="ECO:0000256" key="4">
    <source>
        <dbReference type="ARBA" id="ARBA00022679"/>
    </source>
</evidence>
<gene>
    <name evidence="13" type="ORF">TorRG33x02_250220</name>
</gene>
<evidence type="ECO:0000256" key="3">
    <source>
        <dbReference type="ARBA" id="ARBA00022478"/>
    </source>
</evidence>
<dbReference type="SUPFAM" id="SSF64484">
    <property type="entry name" value="beta and beta-prime subunits of DNA dependent RNA-polymerase"/>
    <property type="match status" value="1"/>
</dbReference>
<name>A0A2P5DJ35_TREOI</name>
<keyword evidence="14" id="KW-1185">Reference proteome</keyword>
<dbReference type="GO" id="GO:0000428">
    <property type="term" value="C:DNA-directed RNA polymerase complex"/>
    <property type="evidence" value="ECO:0007669"/>
    <property type="project" value="UniProtKB-KW"/>
</dbReference>
<dbReference type="PANTHER" id="PTHR48446">
    <property type="entry name" value="DNA-DIRECTED RNA POLYMERASE SUBUNIT BETA' N-TERMINAL SECTION"/>
    <property type="match status" value="1"/>
</dbReference>
<dbReference type="Proteomes" id="UP000237000">
    <property type="component" value="Unassembled WGS sequence"/>
</dbReference>
<dbReference type="GO" id="GO:0003899">
    <property type="term" value="F:DNA-directed RNA polymerase activity"/>
    <property type="evidence" value="ECO:0007669"/>
    <property type="project" value="UniProtKB-EC"/>
</dbReference>
<evidence type="ECO:0000256" key="9">
    <source>
        <dbReference type="ARBA" id="ARBA00023242"/>
    </source>
</evidence>
<evidence type="ECO:0000256" key="6">
    <source>
        <dbReference type="ARBA" id="ARBA00022723"/>
    </source>
</evidence>
<dbReference type="OrthoDB" id="270392at2759"/>
<evidence type="ECO:0000313" key="13">
    <source>
        <dbReference type="EMBL" id="PON73286.1"/>
    </source>
</evidence>
<comment type="subcellular location">
    <subcellularLocation>
        <location evidence="1">Nucleus</location>
    </subcellularLocation>
</comment>
<dbReference type="Gene3D" id="2.40.40.20">
    <property type="match status" value="2"/>
</dbReference>
<dbReference type="PANTHER" id="PTHR48446:SF1">
    <property type="entry name" value="DNA-DIRECTED RNA POLYMERASE SUBUNIT BETA' N-TERMINAL SECTION"/>
    <property type="match status" value="1"/>
</dbReference>
<comment type="function">
    <text evidence="11">DNA-dependent RNA polymerase catalyzes the transcription of DNA into RNA using the four ribonucleoside triphosphates as substrates.</text>
</comment>
<dbReference type="InParanoid" id="A0A2P5DJ35"/>
<evidence type="ECO:0000259" key="12">
    <source>
        <dbReference type="SMART" id="SM00663"/>
    </source>
</evidence>
<organism evidence="13 14">
    <name type="scientific">Trema orientale</name>
    <name type="common">Charcoal tree</name>
    <name type="synonym">Celtis orientalis</name>
    <dbReference type="NCBI Taxonomy" id="63057"/>
    <lineage>
        <taxon>Eukaryota</taxon>
        <taxon>Viridiplantae</taxon>
        <taxon>Streptophyta</taxon>
        <taxon>Embryophyta</taxon>
        <taxon>Tracheophyta</taxon>
        <taxon>Spermatophyta</taxon>
        <taxon>Magnoliopsida</taxon>
        <taxon>eudicotyledons</taxon>
        <taxon>Gunneridae</taxon>
        <taxon>Pentapetalae</taxon>
        <taxon>rosids</taxon>
        <taxon>fabids</taxon>
        <taxon>Rosales</taxon>
        <taxon>Cannabaceae</taxon>
        <taxon>Trema</taxon>
    </lineage>
</organism>
<keyword evidence="4 11" id="KW-0808">Transferase</keyword>
<dbReference type="STRING" id="63057.A0A2P5DJ35"/>
<dbReference type="InterPro" id="IPR007080">
    <property type="entry name" value="RNA_pol_Rpb1_1"/>
</dbReference>
<protein>
    <recommendedName>
        <fullName evidence="11">DNA-directed RNA polymerase subunit</fullName>
        <ecNumber evidence="11">2.7.7.6</ecNumber>
    </recommendedName>
</protein>
<keyword evidence="7" id="KW-0862">Zinc</keyword>
<keyword evidence="3 11" id="KW-0240">DNA-directed RNA polymerase</keyword>
<sequence>MPVPPPVIRPSLIIDESQSKEDDLSVRLCRIIEINDTIKKKKRRDKSVDSEDWNALQVEVGAFIDSDVYGDPAVNDNQESLAGIKQRLKGLEGRFRGSLSGKYVKFSGRTVISPDPNLSITEVAIPEKMTSGLTSVKIKRKELAHELKCGDIVQRRLEDGDVVLINKQPSTHRMSIMCHKARIIPGRTMRFNQSVCKPYNARFDGGVMTIHVPQTEKARAEANLLMGVENNLCTSANGEILVASPQDFLTTSFLITRKDTFYDRATFCLICSYMGDAMEHIDMPIPAVIKSFGLESNFLASWCAQMQM</sequence>
<dbReference type="EC" id="2.7.7.6" evidence="11"/>
<keyword evidence="6" id="KW-0479">Metal-binding</keyword>
<dbReference type="GO" id="GO:0003677">
    <property type="term" value="F:DNA binding"/>
    <property type="evidence" value="ECO:0007669"/>
    <property type="project" value="InterPro"/>
</dbReference>
<dbReference type="AlphaFoldDB" id="A0A2P5DJ35"/>
<evidence type="ECO:0000256" key="8">
    <source>
        <dbReference type="ARBA" id="ARBA00023163"/>
    </source>
</evidence>
<dbReference type="SMART" id="SM00663">
    <property type="entry name" value="RPOLA_N"/>
    <property type="match status" value="1"/>
</dbReference>
<evidence type="ECO:0000256" key="2">
    <source>
        <dbReference type="ARBA" id="ARBA00006460"/>
    </source>
</evidence>
<dbReference type="Pfam" id="PF04983">
    <property type="entry name" value="RNA_pol_Rpb1_3"/>
    <property type="match status" value="1"/>
</dbReference>
<dbReference type="Pfam" id="PF04997">
    <property type="entry name" value="RNA_pol_Rpb1_1"/>
    <property type="match status" value="1"/>
</dbReference>
<dbReference type="GO" id="GO:0006351">
    <property type="term" value="P:DNA-templated transcription"/>
    <property type="evidence" value="ECO:0007669"/>
    <property type="project" value="InterPro"/>
</dbReference>
<keyword evidence="9" id="KW-0539">Nucleus</keyword>
<dbReference type="InterPro" id="IPR015700">
    <property type="entry name" value="RPC1"/>
</dbReference>
<dbReference type="Pfam" id="PF00623">
    <property type="entry name" value="RNA_pol_Rpb1_2"/>
    <property type="match status" value="2"/>
</dbReference>
<dbReference type="Gene3D" id="3.30.1490.180">
    <property type="entry name" value="RNA polymerase ii"/>
    <property type="match status" value="1"/>
</dbReference>
<keyword evidence="8 11" id="KW-0804">Transcription</keyword>
<evidence type="ECO:0000313" key="14">
    <source>
        <dbReference type="Proteomes" id="UP000237000"/>
    </source>
</evidence>
<dbReference type="EMBL" id="JXTC01000267">
    <property type="protein sequence ID" value="PON73286.1"/>
    <property type="molecule type" value="Genomic_DNA"/>
</dbReference>
<proteinExistence type="inferred from homology"/>
<accession>A0A2P5DJ35</accession>